<evidence type="ECO:0000256" key="1">
    <source>
        <dbReference type="SAM" id="MobiDB-lite"/>
    </source>
</evidence>
<feature type="compositionally biased region" description="Basic and acidic residues" evidence="1">
    <location>
        <begin position="24"/>
        <end position="40"/>
    </location>
</feature>
<organism evidence="2 3">
    <name type="scientific">Streptomyces massasporeus</name>
    <dbReference type="NCBI Taxonomy" id="67324"/>
    <lineage>
        <taxon>Bacteria</taxon>
        <taxon>Bacillati</taxon>
        <taxon>Actinomycetota</taxon>
        <taxon>Actinomycetes</taxon>
        <taxon>Kitasatosporales</taxon>
        <taxon>Streptomycetaceae</taxon>
        <taxon>Streptomyces</taxon>
    </lineage>
</organism>
<keyword evidence="3" id="KW-1185">Reference proteome</keyword>
<comment type="caution">
    <text evidence="2">The sequence shown here is derived from an EMBL/GenBank/DDBJ whole genome shotgun (WGS) entry which is preliminary data.</text>
</comment>
<protein>
    <submittedName>
        <fullName evidence="2">Uncharacterized protein</fullName>
    </submittedName>
</protein>
<evidence type="ECO:0000313" key="3">
    <source>
        <dbReference type="Proteomes" id="UP001601288"/>
    </source>
</evidence>
<proteinExistence type="predicted"/>
<feature type="region of interest" description="Disordered" evidence="1">
    <location>
        <begin position="24"/>
        <end position="47"/>
    </location>
</feature>
<sequence length="86" mass="9379">MSETTAAEAARKAATWAHCAEDANKYAHDHEQQAREHAVQRDSGQAAAYTSRAEEWVRLRGTAVDMANMWANVAGALQLAELGEHS</sequence>
<name>A0ABW6LCG3_9ACTN</name>
<dbReference type="Proteomes" id="UP001601288">
    <property type="component" value="Unassembled WGS sequence"/>
</dbReference>
<evidence type="ECO:0000313" key="2">
    <source>
        <dbReference type="EMBL" id="MFE9226139.1"/>
    </source>
</evidence>
<reference evidence="2 3" key="1">
    <citation type="submission" date="2024-10" db="EMBL/GenBank/DDBJ databases">
        <title>The Natural Products Discovery Center: Release of the First 8490 Sequenced Strains for Exploring Actinobacteria Biosynthetic Diversity.</title>
        <authorList>
            <person name="Kalkreuter E."/>
            <person name="Kautsar S.A."/>
            <person name="Yang D."/>
            <person name="Bader C.D."/>
            <person name="Teijaro C.N."/>
            <person name="Fluegel L."/>
            <person name="Davis C.M."/>
            <person name="Simpson J.R."/>
            <person name="Lauterbach L."/>
            <person name="Steele A.D."/>
            <person name="Gui C."/>
            <person name="Meng S."/>
            <person name="Li G."/>
            <person name="Viehrig K."/>
            <person name="Ye F."/>
            <person name="Su P."/>
            <person name="Kiefer A.F."/>
            <person name="Nichols A."/>
            <person name="Cepeda A.J."/>
            <person name="Yan W."/>
            <person name="Fan B."/>
            <person name="Jiang Y."/>
            <person name="Adhikari A."/>
            <person name="Zheng C.-J."/>
            <person name="Schuster L."/>
            <person name="Cowan T.M."/>
            <person name="Smanski M.J."/>
            <person name="Chevrette M.G."/>
            <person name="De Carvalho L.P.S."/>
            <person name="Shen B."/>
        </authorList>
    </citation>
    <scope>NUCLEOTIDE SEQUENCE [LARGE SCALE GENOMIC DNA]</scope>
    <source>
        <strain evidence="2 3">NPDC007066</strain>
    </source>
</reference>
<dbReference type="RefSeq" id="WP_358278777.1">
    <property type="nucleotide sequence ID" value="NZ_JBEYGJ010000003.1"/>
</dbReference>
<gene>
    <name evidence="2" type="ORF">ACFYM3_16170</name>
</gene>
<dbReference type="EMBL" id="JBIAFP010000008">
    <property type="protein sequence ID" value="MFE9226139.1"/>
    <property type="molecule type" value="Genomic_DNA"/>
</dbReference>
<accession>A0ABW6LCG3</accession>